<organism evidence="3 4">
    <name type="scientific">Streptomyces hesseae</name>
    <dbReference type="NCBI Taxonomy" id="3075519"/>
    <lineage>
        <taxon>Bacteria</taxon>
        <taxon>Bacillati</taxon>
        <taxon>Actinomycetota</taxon>
        <taxon>Actinomycetes</taxon>
        <taxon>Kitasatosporales</taxon>
        <taxon>Streptomycetaceae</taxon>
        <taxon>Streptomyces</taxon>
    </lineage>
</organism>
<reference evidence="3" key="1">
    <citation type="submission" date="2024-05" db="EMBL/GenBank/DDBJ databases">
        <title>30 novel species of actinomycetes from the DSMZ collection.</title>
        <authorList>
            <person name="Nouioui I."/>
        </authorList>
    </citation>
    <scope>NUCLEOTIDE SEQUENCE</scope>
    <source>
        <strain evidence="3">DSM 40473</strain>
    </source>
</reference>
<dbReference type="GO" id="GO:0016787">
    <property type="term" value="F:hydrolase activity"/>
    <property type="evidence" value="ECO:0007669"/>
    <property type="project" value="UniProtKB-KW"/>
</dbReference>
<name>A0ABU2ST21_9ACTN</name>
<feature type="domain" description="M23ase beta-sheet core" evidence="2">
    <location>
        <begin position="299"/>
        <end position="393"/>
    </location>
</feature>
<feature type="compositionally biased region" description="Low complexity" evidence="1">
    <location>
        <begin position="1"/>
        <end position="15"/>
    </location>
</feature>
<evidence type="ECO:0000259" key="2">
    <source>
        <dbReference type="Pfam" id="PF01551"/>
    </source>
</evidence>
<evidence type="ECO:0000313" key="4">
    <source>
        <dbReference type="Proteomes" id="UP001180531"/>
    </source>
</evidence>
<dbReference type="PANTHER" id="PTHR21666">
    <property type="entry name" value="PEPTIDASE-RELATED"/>
    <property type="match status" value="1"/>
</dbReference>
<dbReference type="EC" id="3.4.-.-" evidence="3"/>
<feature type="region of interest" description="Disordered" evidence="1">
    <location>
        <begin position="172"/>
        <end position="272"/>
    </location>
</feature>
<dbReference type="RefSeq" id="WP_311612944.1">
    <property type="nucleotide sequence ID" value="NZ_JAVRFI010000013.1"/>
</dbReference>
<dbReference type="CDD" id="cd12797">
    <property type="entry name" value="M23_peptidase"/>
    <property type="match status" value="1"/>
</dbReference>
<keyword evidence="3" id="KW-0378">Hydrolase</keyword>
<dbReference type="Gene3D" id="2.70.70.10">
    <property type="entry name" value="Glucose Permease (Domain IIA)"/>
    <property type="match status" value="1"/>
</dbReference>
<dbReference type="Proteomes" id="UP001180531">
    <property type="component" value="Unassembled WGS sequence"/>
</dbReference>
<dbReference type="SUPFAM" id="SSF51261">
    <property type="entry name" value="Duplicated hybrid motif"/>
    <property type="match status" value="1"/>
</dbReference>
<sequence>MASNSSDSSAFDGSPYDPPYDPPFVPAYIPPYEPDPAPEAVVPAPAPRAAGDEWVPGEEHPAAPVRGRHRVVKPRGGTMARSGAVLGAGMIAAVGAGGMASAQDRPQASISMPDLAQSIPVVGSFMADGHEQGGQRAVEAQQAPVETVRTVRDTADAGEVLRARILQQAEHQQGAAEAEAQARVAQAAAEQHRKAAAEKAAAEKAAAERESAEREAADAKAATYEAAQRAAQEAAGGGAATDGSAGSAGSADSAGTPERHSTGSSTSAHRGAGGSFTLPVASYTLTAGFGQAGNMWSANHTGEDFAAPTGSPVKAVGGGTVTQAGWAGAYGYRIVLTLDDGTEVWYCHLSSMVVTSGKVGTGTVIGRVGATGNVTGPHLHLEVRPGGGAPVDPLSWLRGRGLEP</sequence>
<feature type="region of interest" description="Disordered" evidence="1">
    <location>
        <begin position="1"/>
        <end position="61"/>
    </location>
</feature>
<dbReference type="Pfam" id="PF01551">
    <property type="entry name" value="Peptidase_M23"/>
    <property type="match status" value="1"/>
</dbReference>
<feature type="compositionally biased region" description="Low complexity" evidence="1">
    <location>
        <begin position="241"/>
        <end position="255"/>
    </location>
</feature>
<dbReference type="EMBL" id="JAVRFI010000013">
    <property type="protein sequence ID" value="MDT0451504.1"/>
    <property type="molecule type" value="Genomic_DNA"/>
</dbReference>
<feature type="compositionally biased region" description="Low complexity" evidence="1">
    <location>
        <begin position="219"/>
        <end position="234"/>
    </location>
</feature>
<feature type="compositionally biased region" description="Low complexity" evidence="1">
    <location>
        <begin position="38"/>
        <end position="49"/>
    </location>
</feature>
<feature type="compositionally biased region" description="Pro residues" evidence="1">
    <location>
        <begin position="16"/>
        <end position="37"/>
    </location>
</feature>
<dbReference type="PANTHER" id="PTHR21666:SF270">
    <property type="entry name" value="MUREIN HYDROLASE ACTIVATOR ENVC"/>
    <property type="match status" value="1"/>
</dbReference>
<evidence type="ECO:0000313" key="3">
    <source>
        <dbReference type="EMBL" id="MDT0451504.1"/>
    </source>
</evidence>
<dbReference type="InterPro" id="IPR011055">
    <property type="entry name" value="Dup_hybrid_motif"/>
</dbReference>
<gene>
    <name evidence="3" type="ORF">RM609_20810</name>
</gene>
<protein>
    <submittedName>
        <fullName evidence="3">M23 family metallopeptidase</fullName>
        <ecNumber evidence="3">3.4.-.-</ecNumber>
    </submittedName>
</protein>
<accession>A0ABU2ST21</accession>
<keyword evidence="4" id="KW-1185">Reference proteome</keyword>
<dbReference type="InterPro" id="IPR050570">
    <property type="entry name" value="Cell_wall_metabolism_enzyme"/>
</dbReference>
<evidence type="ECO:0000256" key="1">
    <source>
        <dbReference type="SAM" id="MobiDB-lite"/>
    </source>
</evidence>
<proteinExistence type="predicted"/>
<feature type="compositionally biased region" description="Basic and acidic residues" evidence="1">
    <location>
        <begin position="190"/>
        <end position="218"/>
    </location>
</feature>
<dbReference type="InterPro" id="IPR016047">
    <property type="entry name" value="M23ase_b-sheet_dom"/>
</dbReference>
<feature type="compositionally biased region" description="Low complexity" evidence="1">
    <location>
        <begin position="172"/>
        <end position="189"/>
    </location>
</feature>
<comment type="caution">
    <text evidence="3">The sequence shown here is derived from an EMBL/GenBank/DDBJ whole genome shotgun (WGS) entry which is preliminary data.</text>
</comment>